<sequence length="77" mass="8823">MWRFSSVAMRASIRSQTGSPDWWPVLRWEIRVASSWNATYATECSIECRLSDSKPSLMCAMRNCSSWSGSTARDARR</sequence>
<name>A0A1Z1WMV8_9ACTN</name>
<gene>
    <name evidence="1" type="ORF">SMD44_07256</name>
</gene>
<dbReference type="Proteomes" id="UP000195880">
    <property type="component" value="Chromosome"/>
</dbReference>
<protein>
    <submittedName>
        <fullName evidence="1">Uncharacterized protein</fullName>
    </submittedName>
</protein>
<dbReference type="AlphaFoldDB" id="A0A1Z1WMV8"/>
<organism evidence="1 2">
    <name type="scientific">Streptomyces alboflavus</name>
    <dbReference type="NCBI Taxonomy" id="67267"/>
    <lineage>
        <taxon>Bacteria</taxon>
        <taxon>Bacillati</taxon>
        <taxon>Actinomycetota</taxon>
        <taxon>Actinomycetes</taxon>
        <taxon>Kitasatosporales</taxon>
        <taxon>Streptomycetaceae</taxon>
        <taxon>Streptomyces</taxon>
    </lineage>
</organism>
<evidence type="ECO:0000313" key="2">
    <source>
        <dbReference type="Proteomes" id="UP000195880"/>
    </source>
</evidence>
<keyword evidence="2" id="KW-1185">Reference proteome</keyword>
<evidence type="ECO:0000313" key="1">
    <source>
        <dbReference type="EMBL" id="ARX87774.1"/>
    </source>
</evidence>
<proteinExistence type="predicted"/>
<dbReference type="KEGG" id="salf:SMD44_07256"/>
<reference evidence="1 2" key="1">
    <citation type="submission" date="2017-05" db="EMBL/GenBank/DDBJ databases">
        <title>Streptomyces alboflavus Genome sequencing and assembly.</title>
        <authorList>
            <person name="Wang Y."/>
            <person name="Du B."/>
            <person name="Ding Y."/>
            <person name="Liu H."/>
            <person name="Hou Q."/>
            <person name="Liu K."/>
            <person name="Wang C."/>
            <person name="Yao L."/>
        </authorList>
    </citation>
    <scope>NUCLEOTIDE SEQUENCE [LARGE SCALE GENOMIC DNA]</scope>
    <source>
        <strain evidence="1 2">MDJK44</strain>
    </source>
</reference>
<accession>A0A1Z1WMV8</accession>
<dbReference type="EMBL" id="CP021748">
    <property type="protein sequence ID" value="ARX87774.1"/>
    <property type="molecule type" value="Genomic_DNA"/>
</dbReference>